<evidence type="ECO:0000256" key="2">
    <source>
        <dbReference type="ARBA" id="ARBA00012388"/>
    </source>
</evidence>
<keyword evidence="3" id="KW-0507">mRNA processing</keyword>
<dbReference type="Pfam" id="PF21649">
    <property type="entry name" value="APMV_polyA_pol_cat_2nd"/>
    <property type="match status" value="1"/>
</dbReference>
<keyword evidence="4" id="KW-0808">Transferase</keyword>
<evidence type="ECO:0000313" key="15">
    <source>
        <dbReference type="EMBL" id="QBK89097.1"/>
    </source>
</evidence>
<evidence type="ECO:0000256" key="3">
    <source>
        <dbReference type="ARBA" id="ARBA00022664"/>
    </source>
</evidence>
<evidence type="ECO:0000256" key="7">
    <source>
        <dbReference type="ARBA" id="ARBA00022844"/>
    </source>
</evidence>
<dbReference type="InterPro" id="IPR049463">
    <property type="entry name" value="APMV_polyA_pol_cat_2nd"/>
</dbReference>
<dbReference type="EC" id="2.7.7.19" evidence="2"/>
<evidence type="ECO:0000256" key="9">
    <source>
        <dbReference type="ARBA" id="ARBA00025732"/>
    </source>
</evidence>
<evidence type="ECO:0000259" key="14">
    <source>
        <dbReference type="Pfam" id="PF21649"/>
    </source>
</evidence>
<protein>
    <recommendedName>
        <fullName evidence="10">Putative poly(A) polymerase catalytic subunit</fullName>
        <ecNumber evidence="2">2.7.7.19</ecNumber>
    </recommendedName>
</protein>
<dbReference type="Pfam" id="PF19244">
    <property type="entry name" value="Poly_A_pol_cat"/>
    <property type="match status" value="1"/>
</dbReference>
<keyword evidence="8" id="KW-0804">Transcription</keyword>
<organism evidence="15">
    <name type="scientific">Mimivirus LCMiAC02</name>
    <dbReference type="NCBI Taxonomy" id="2506609"/>
    <lineage>
        <taxon>Viruses</taxon>
        <taxon>Varidnaviria</taxon>
        <taxon>Bamfordvirae</taxon>
        <taxon>Nucleocytoviricota</taxon>
        <taxon>Megaviricetes</taxon>
        <taxon>Imitervirales</taxon>
        <taxon>Mimiviridae</taxon>
        <taxon>Klosneuvirinae</taxon>
    </lineage>
</organism>
<dbReference type="InterPro" id="IPR045355">
    <property type="entry name" value="PolyA_pol_cat_su"/>
</dbReference>
<proteinExistence type="inferred from homology"/>
<accession>A0A481Z1Y3</accession>
<evidence type="ECO:0000256" key="1">
    <source>
        <dbReference type="ARBA" id="ARBA00004328"/>
    </source>
</evidence>
<dbReference type="EMBL" id="MK500407">
    <property type="protein sequence ID" value="QBK89097.1"/>
    <property type="molecule type" value="Genomic_DNA"/>
</dbReference>
<comment type="similarity">
    <text evidence="9">Belongs to the poxviridae poly(A) polymerase catalytic subunit family. Highly divergent.</text>
</comment>
<keyword evidence="7" id="KW-0946">Virion</keyword>
<feature type="compositionally biased region" description="Basic and acidic residues" evidence="12">
    <location>
        <begin position="434"/>
        <end position="443"/>
    </location>
</feature>
<keyword evidence="6" id="KW-0067">ATP-binding</keyword>
<comment type="catalytic activity">
    <reaction evidence="11">
        <text>RNA(n) + ATP = RNA(n)-3'-adenine ribonucleotide + diphosphate</text>
        <dbReference type="Rhea" id="RHEA:11332"/>
        <dbReference type="Rhea" id="RHEA-COMP:14527"/>
        <dbReference type="Rhea" id="RHEA-COMP:17347"/>
        <dbReference type="ChEBI" id="CHEBI:30616"/>
        <dbReference type="ChEBI" id="CHEBI:33019"/>
        <dbReference type="ChEBI" id="CHEBI:140395"/>
        <dbReference type="ChEBI" id="CHEBI:173115"/>
        <dbReference type="EC" id="2.7.7.19"/>
    </reaction>
</comment>
<comment type="subcellular location">
    <subcellularLocation>
        <location evidence="1">Virion</location>
    </subcellularLocation>
</comment>
<evidence type="ECO:0000256" key="4">
    <source>
        <dbReference type="ARBA" id="ARBA00022679"/>
    </source>
</evidence>
<sequence length="485" mass="57957">MQLYTDKDINTLNEKIEDITESIESTRNEILIPTKKQQMAAIQIVLDYVKEKKRIIYGGYAQNKLIVKKNKKDAFYKEDIIPDIDYYSFEPIIDVKHICNRLHDAGFKNISGQPAQHKQTYTIFVEFENTCDISYVPTYIYHKIPYEEINGIRYTSIPFVRIDMYIMLTDPFFSVFRWAKSFKRIFVMEKNYPFNKATRALPIIDKFPTDKNDTNNINKLLDTVYNFLKNNDKVIVVGDYAYNQFLEESGIMNDKKLGKKYKILDINSYQFVSLDYRNEGKKLIELLKNTHPTLAKDIIIIEHYPFWTFNGYSAFIRYKDHKIVHIIHYNKKCIPIKKTKNIQIGAYDYTLLKNLIYGFWARVLREKSKINYHNIMTSHLVEMRNYYLDKNIKTMFDDTLFQEFIPTCIGETIDRKREKFLEGKERYKKKQRSFRYEPEKDYQDPPESNYNFPNSSGNPIRNPKNLRITDTIPEEILKQKKRRIE</sequence>
<feature type="domain" description="Putative poly(A) polymerase catalytic subunit C-terminal mimivirus" evidence="14">
    <location>
        <begin position="225"/>
        <end position="467"/>
    </location>
</feature>
<evidence type="ECO:0000256" key="5">
    <source>
        <dbReference type="ARBA" id="ARBA00022741"/>
    </source>
</evidence>
<evidence type="ECO:0000256" key="12">
    <source>
        <dbReference type="SAM" id="MobiDB-lite"/>
    </source>
</evidence>
<evidence type="ECO:0000256" key="6">
    <source>
        <dbReference type="ARBA" id="ARBA00022840"/>
    </source>
</evidence>
<name>A0A481Z1Y3_9VIRU</name>
<keyword evidence="5" id="KW-0547">Nucleotide-binding</keyword>
<evidence type="ECO:0000256" key="10">
    <source>
        <dbReference type="ARBA" id="ARBA00026159"/>
    </source>
</evidence>
<feature type="domain" description="Poly(A) polymerase catalytic subunit" evidence="13">
    <location>
        <begin position="43"/>
        <end position="173"/>
    </location>
</feature>
<feature type="region of interest" description="Disordered" evidence="12">
    <location>
        <begin position="431"/>
        <end position="485"/>
    </location>
</feature>
<dbReference type="GO" id="GO:0006397">
    <property type="term" value="P:mRNA processing"/>
    <property type="evidence" value="ECO:0007669"/>
    <property type="project" value="UniProtKB-KW"/>
</dbReference>
<evidence type="ECO:0000259" key="13">
    <source>
        <dbReference type="Pfam" id="PF19244"/>
    </source>
</evidence>
<evidence type="ECO:0000256" key="11">
    <source>
        <dbReference type="ARBA" id="ARBA00048830"/>
    </source>
</evidence>
<gene>
    <name evidence="15" type="ORF">LCMiAC02_01900</name>
</gene>
<dbReference type="CDD" id="cd20920">
    <property type="entry name" value="polyA_pol_Mimi"/>
    <property type="match status" value="1"/>
</dbReference>
<reference evidence="15" key="1">
    <citation type="journal article" date="2019" name="MBio">
        <title>Virus Genomes from Deep Sea Sediments Expand the Ocean Megavirome and Support Independent Origins of Viral Gigantism.</title>
        <authorList>
            <person name="Backstrom D."/>
            <person name="Yutin N."/>
            <person name="Jorgensen S.L."/>
            <person name="Dharamshi J."/>
            <person name="Homa F."/>
            <person name="Zaremba-Niedwiedzka K."/>
            <person name="Spang A."/>
            <person name="Wolf Y.I."/>
            <person name="Koonin E.V."/>
            <person name="Ettema T.J."/>
        </authorList>
    </citation>
    <scope>NUCLEOTIDE SEQUENCE</scope>
</reference>
<dbReference type="GO" id="GO:0044423">
    <property type="term" value="C:virion component"/>
    <property type="evidence" value="ECO:0007669"/>
    <property type="project" value="UniProtKB-KW"/>
</dbReference>
<evidence type="ECO:0000256" key="8">
    <source>
        <dbReference type="ARBA" id="ARBA00023163"/>
    </source>
</evidence>
<dbReference type="GO" id="GO:0005524">
    <property type="term" value="F:ATP binding"/>
    <property type="evidence" value="ECO:0007669"/>
    <property type="project" value="UniProtKB-KW"/>
</dbReference>
<dbReference type="GO" id="GO:1990817">
    <property type="term" value="F:poly(A) RNA polymerase activity"/>
    <property type="evidence" value="ECO:0007669"/>
    <property type="project" value="UniProtKB-EC"/>
</dbReference>
<feature type="compositionally biased region" description="Polar residues" evidence="12">
    <location>
        <begin position="446"/>
        <end position="459"/>
    </location>
</feature>